<sequence length="135" mass="15323">MTNIVIDTNVLLSAIYSDKGASYRLLSIIDSKKFVVNISTTLVYEYEEILKLKSKLGRSDVDAILDYICLIGKNNSIFYLWRPKLKDVDDDFLLELAVKSNSIIVTLNGKDFKPASEFGLRVMTPKEFLKHIGEI</sequence>
<proteinExistence type="predicted"/>
<dbReference type="InterPro" id="IPR002850">
    <property type="entry name" value="PIN_toxin-like"/>
</dbReference>
<accession>A0A6S6UB92</accession>
<evidence type="ECO:0000313" key="2">
    <source>
        <dbReference type="EMBL" id="CAA6824926.1"/>
    </source>
</evidence>
<dbReference type="EMBL" id="CACVAS010000128">
    <property type="protein sequence ID" value="CAA6824926.1"/>
    <property type="molecule type" value="Genomic_DNA"/>
</dbReference>
<evidence type="ECO:0000259" key="1">
    <source>
        <dbReference type="Pfam" id="PF13470"/>
    </source>
</evidence>
<name>A0A6S6UB92_9BACT</name>
<reference evidence="2" key="1">
    <citation type="submission" date="2020-01" db="EMBL/GenBank/DDBJ databases">
        <authorList>
            <person name="Meier V. D."/>
            <person name="Meier V D."/>
        </authorList>
    </citation>
    <scope>NUCLEOTIDE SEQUENCE</scope>
    <source>
        <strain evidence="2">HLG_WM_MAG_01</strain>
    </source>
</reference>
<dbReference type="SUPFAM" id="SSF88723">
    <property type="entry name" value="PIN domain-like"/>
    <property type="match status" value="1"/>
</dbReference>
<dbReference type="AlphaFoldDB" id="A0A6S6UB92"/>
<dbReference type="PANTHER" id="PTHR34610">
    <property type="entry name" value="SSL7007 PROTEIN"/>
    <property type="match status" value="1"/>
</dbReference>
<dbReference type="InterPro" id="IPR029060">
    <property type="entry name" value="PIN-like_dom_sf"/>
</dbReference>
<feature type="domain" description="PIN" evidence="1">
    <location>
        <begin position="4"/>
        <end position="108"/>
    </location>
</feature>
<protein>
    <submittedName>
        <fullName evidence="2">Predicted nucleic acid-binding protein, contains PIN domain</fullName>
    </submittedName>
</protein>
<dbReference type="NCBIfam" id="TIGR00305">
    <property type="entry name" value="putative toxin-antitoxin system toxin component, PIN family"/>
    <property type="match status" value="1"/>
</dbReference>
<dbReference type="InterPro" id="IPR002716">
    <property type="entry name" value="PIN_dom"/>
</dbReference>
<organism evidence="2">
    <name type="scientific">uncultured Sulfurovum sp</name>
    <dbReference type="NCBI Taxonomy" id="269237"/>
    <lineage>
        <taxon>Bacteria</taxon>
        <taxon>Pseudomonadati</taxon>
        <taxon>Campylobacterota</taxon>
        <taxon>Epsilonproteobacteria</taxon>
        <taxon>Campylobacterales</taxon>
        <taxon>Sulfurovaceae</taxon>
        <taxon>Sulfurovum</taxon>
        <taxon>environmental samples</taxon>
    </lineage>
</organism>
<dbReference type="Gene3D" id="3.40.50.1010">
    <property type="entry name" value="5'-nuclease"/>
    <property type="match status" value="1"/>
</dbReference>
<dbReference type="PANTHER" id="PTHR34610:SF3">
    <property type="entry name" value="SSL7007 PROTEIN"/>
    <property type="match status" value="1"/>
</dbReference>
<dbReference type="Pfam" id="PF13470">
    <property type="entry name" value="PIN_3"/>
    <property type="match status" value="1"/>
</dbReference>
<gene>
    <name evidence="2" type="ORF">HELGO_WM7022</name>
</gene>